<dbReference type="SUPFAM" id="SSF53335">
    <property type="entry name" value="S-adenosyl-L-methionine-dependent methyltransferases"/>
    <property type="match status" value="1"/>
</dbReference>
<name>V5BZX9_9GAMM</name>
<dbReference type="CDD" id="cd02440">
    <property type="entry name" value="AdoMet_MTases"/>
    <property type="match status" value="1"/>
</dbReference>
<evidence type="ECO:0000256" key="1">
    <source>
        <dbReference type="ARBA" id="ARBA00022603"/>
    </source>
</evidence>
<dbReference type="InterPro" id="IPR002052">
    <property type="entry name" value="DNA_methylase_N6_adenine_CS"/>
</dbReference>
<feature type="binding site" evidence="5">
    <location>
        <begin position="120"/>
        <end position="124"/>
    </location>
    <ligand>
        <name>S-adenosyl-L-methionine</name>
        <dbReference type="ChEBI" id="CHEBI:59789"/>
    </ligand>
</feature>
<dbReference type="Gene3D" id="1.10.8.10">
    <property type="entry name" value="DNA helicase RuvA subunit, C-terminal domain"/>
    <property type="match status" value="1"/>
</dbReference>
<keyword evidence="2 5" id="KW-0808">Transferase</keyword>
<evidence type="ECO:0000256" key="5">
    <source>
        <dbReference type="HAMAP-Rule" id="MF_02126"/>
    </source>
</evidence>
<comment type="similarity">
    <text evidence="5">Belongs to the protein N5-glutamine methyltransferase family. PrmC subfamily.</text>
</comment>
<comment type="catalytic activity">
    <reaction evidence="4 5">
        <text>L-glutaminyl-[peptide chain release factor] + S-adenosyl-L-methionine = N(5)-methyl-L-glutaminyl-[peptide chain release factor] + S-adenosyl-L-homocysteine + H(+)</text>
        <dbReference type="Rhea" id="RHEA:42896"/>
        <dbReference type="Rhea" id="RHEA-COMP:10271"/>
        <dbReference type="Rhea" id="RHEA-COMP:10272"/>
        <dbReference type="ChEBI" id="CHEBI:15378"/>
        <dbReference type="ChEBI" id="CHEBI:30011"/>
        <dbReference type="ChEBI" id="CHEBI:57856"/>
        <dbReference type="ChEBI" id="CHEBI:59789"/>
        <dbReference type="ChEBI" id="CHEBI:61891"/>
        <dbReference type="EC" id="2.1.1.297"/>
    </reaction>
</comment>
<dbReference type="EC" id="2.1.1.297" evidence="5"/>
<dbReference type="EMBL" id="AYLO01000085">
    <property type="protein sequence ID" value="ESS71802.1"/>
    <property type="molecule type" value="Genomic_DNA"/>
</dbReference>
<dbReference type="PANTHER" id="PTHR18895">
    <property type="entry name" value="HEMK METHYLTRANSFERASE"/>
    <property type="match status" value="1"/>
</dbReference>
<dbReference type="OrthoDB" id="9800643at2"/>
<dbReference type="PATRIC" id="fig|1116472.3.peg.2412"/>
<dbReference type="eggNOG" id="COG2890">
    <property type="taxonomic scope" value="Bacteria"/>
</dbReference>
<evidence type="ECO:0000259" key="6">
    <source>
        <dbReference type="Pfam" id="PF05175"/>
    </source>
</evidence>
<dbReference type="Gene3D" id="3.40.50.150">
    <property type="entry name" value="Vaccinia Virus protein VP39"/>
    <property type="match status" value="1"/>
</dbReference>
<dbReference type="InterPro" id="IPR029063">
    <property type="entry name" value="SAM-dependent_MTases_sf"/>
</dbReference>
<dbReference type="InterPro" id="IPR050320">
    <property type="entry name" value="N5-glutamine_MTase"/>
</dbReference>
<evidence type="ECO:0000256" key="3">
    <source>
        <dbReference type="ARBA" id="ARBA00022691"/>
    </source>
</evidence>
<dbReference type="InterPro" id="IPR019874">
    <property type="entry name" value="RF_methyltr_PrmC"/>
</dbReference>
<feature type="binding site" evidence="5">
    <location>
        <position position="143"/>
    </location>
    <ligand>
        <name>S-adenosyl-L-methionine</name>
        <dbReference type="ChEBI" id="CHEBI:59789"/>
    </ligand>
</feature>
<evidence type="ECO:0000313" key="8">
    <source>
        <dbReference type="EMBL" id="ESS71802.1"/>
    </source>
</evidence>
<dbReference type="PANTHER" id="PTHR18895:SF74">
    <property type="entry name" value="MTRF1L RELEASE FACTOR GLUTAMINE METHYLTRANSFERASE"/>
    <property type="match status" value="1"/>
</dbReference>
<evidence type="ECO:0000256" key="2">
    <source>
        <dbReference type="ARBA" id="ARBA00022679"/>
    </source>
</evidence>
<dbReference type="InterPro" id="IPR007848">
    <property type="entry name" value="Small_mtfrase_dom"/>
</dbReference>
<dbReference type="GO" id="GO:0032259">
    <property type="term" value="P:methylation"/>
    <property type="evidence" value="ECO:0007669"/>
    <property type="project" value="UniProtKB-KW"/>
</dbReference>
<feature type="binding site" evidence="5">
    <location>
        <begin position="186"/>
        <end position="189"/>
    </location>
    <ligand>
        <name>substrate</name>
    </ligand>
</feature>
<evidence type="ECO:0000259" key="7">
    <source>
        <dbReference type="Pfam" id="PF17827"/>
    </source>
</evidence>
<proteinExistence type="inferred from homology"/>
<dbReference type="PROSITE" id="PS00092">
    <property type="entry name" value="N6_MTASE"/>
    <property type="match status" value="1"/>
</dbReference>
<reference evidence="8 9" key="1">
    <citation type="journal article" date="2013" name="Genome Announc.">
        <title>Draft Genome Sequence of the Methanotrophic Gammaproteobacterium Methyloglobulus morosus DSM 22980 Strain KoM1.</title>
        <authorList>
            <person name="Poehlein A."/>
            <person name="Deutzmann J.S."/>
            <person name="Daniel R."/>
            <person name="Simeonova D.D."/>
        </authorList>
    </citation>
    <scope>NUCLEOTIDE SEQUENCE [LARGE SCALE GENOMIC DNA]</scope>
    <source>
        <strain evidence="8 9">KoM1</strain>
    </source>
</reference>
<dbReference type="NCBIfam" id="TIGR03534">
    <property type="entry name" value="RF_mod_PrmC"/>
    <property type="match status" value="1"/>
</dbReference>
<dbReference type="InterPro" id="IPR004556">
    <property type="entry name" value="HemK-like"/>
</dbReference>
<sequence length="282" mass="31277">MPTLKSTLAEAVSLLQATTESPLLDAELLLCHVLGKDRSYLRAWPDAELNPEQLHAYRALVNDRRQGKPIAYLTGTREFWSRDFHISPDVLIPRPDTELLIELSLALIPTNQPSRIIDLGTGSGIIAITLAAERPAIHVSATDISATALQVAKANAARHQVERIQFCQSHWFDDVPTGKFDLVVSNPPYLASDDEHRQQGDLRFEPLTALVSAQQGLSDIQTIAETARNRLENGGFLLVEHGYNQKEAAQKLFRNLGYHNVQTHHDLSGQPRVTLGQYLSPS</sequence>
<dbReference type="Pfam" id="PF05175">
    <property type="entry name" value="MTS"/>
    <property type="match status" value="1"/>
</dbReference>
<dbReference type="InterPro" id="IPR040758">
    <property type="entry name" value="PrmC_N"/>
</dbReference>
<dbReference type="Proteomes" id="UP000017842">
    <property type="component" value="Unassembled WGS sequence"/>
</dbReference>
<keyword evidence="9" id="KW-1185">Reference proteome</keyword>
<feature type="binding site" evidence="5">
    <location>
        <position position="186"/>
    </location>
    <ligand>
        <name>S-adenosyl-L-methionine</name>
        <dbReference type="ChEBI" id="CHEBI:59789"/>
    </ligand>
</feature>
<dbReference type="GO" id="GO:0102559">
    <property type="term" value="F:peptide chain release factor N(5)-glutamine methyltransferase activity"/>
    <property type="evidence" value="ECO:0007669"/>
    <property type="project" value="UniProtKB-EC"/>
</dbReference>
<dbReference type="HAMAP" id="MF_02126">
    <property type="entry name" value="RF_methyltr_PrmC"/>
    <property type="match status" value="1"/>
</dbReference>
<protein>
    <recommendedName>
        <fullName evidence="5">Release factor glutamine methyltransferase</fullName>
        <shortName evidence="5">RF MTase</shortName>
        <ecNumber evidence="5">2.1.1.297</ecNumber>
    </recommendedName>
    <alternativeName>
        <fullName evidence="5">N5-glutamine methyltransferase PrmC</fullName>
    </alternativeName>
    <alternativeName>
        <fullName evidence="5">Protein-(glutamine-N5) MTase PrmC</fullName>
    </alternativeName>
    <alternativeName>
        <fullName evidence="5">Protein-glutamine N-methyltransferase PrmC</fullName>
    </alternativeName>
</protein>
<evidence type="ECO:0000256" key="4">
    <source>
        <dbReference type="ARBA" id="ARBA00048391"/>
    </source>
</evidence>
<evidence type="ECO:0000313" key="9">
    <source>
        <dbReference type="Proteomes" id="UP000017842"/>
    </source>
</evidence>
<dbReference type="GO" id="GO:0003676">
    <property type="term" value="F:nucleic acid binding"/>
    <property type="evidence" value="ECO:0007669"/>
    <property type="project" value="InterPro"/>
</dbReference>
<dbReference type="AlphaFoldDB" id="V5BZX9"/>
<dbReference type="FunFam" id="3.40.50.150:FF:000053">
    <property type="entry name" value="Release factor glutamine methyltransferase"/>
    <property type="match status" value="1"/>
</dbReference>
<dbReference type="STRING" id="1116472.MGMO_88c00130"/>
<comment type="caution">
    <text evidence="8">The sequence shown here is derived from an EMBL/GenBank/DDBJ whole genome shotgun (WGS) entry which is preliminary data.</text>
</comment>
<feature type="domain" description="Methyltransferase small" evidence="6">
    <location>
        <begin position="106"/>
        <end position="194"/>
    </location>
</feature>
<dbReference type="Pfam" id="PF17827">
    <property type="entry name" value="PrmC_N"/>
    <property type="match status" value="1"/>
</dbReference>
<organism evidence="8 9">
    <name type="scientific">Methyloglobulus morosus KoM1</name>
    <dbReference type="NCBI Taxonomy" id="1116472"/>
    <lineage>
        <taxon>Bacteria</taxon>
        <taxon>Pseudomonadati</taxon>
        <taxon>Pseudomonadota</taxon>
        <taxon>Gammaproteobacteria</taxon>
        <taxon>Methylococcales</taxon>
        <taxon>Methylococcaceae</taxon>
        <taxon>Methyloglobulus</taxon>
    </lineage>
</organism>
<feature type="domain" description="Release factor glutamine methyltransferase N-terminal" evidence="7">
    <location>
        <begin position="8"/>
        <end position="75"/>
    </location>
</feature>
<feature type="binding site" evidence="5">
    <location>
        <position position="171"/>
    </location>
    <ligand>
        <name>S-adenosyl-L-methionine</name>
        <dbReference type="ChEBI" id="CHEBI:59789"/>
    </ligand>
</feature>
<dbReference type="RefSeq" id="WP_023495129.1">
    <property type="nucleotide sequence ID" value="NZ_AYLO01000085.1"/>
</dbReference>
<comment type="function">
    <text evidence="5">Methylates the class 1 translation termination release factors RF1/PrfA and RF2/PrfB on the glutamine residue of the universally conserved GGQ motif.</text>
</comment>
<keyword evidence="1 5" id="KW-0489">Methyltransferase</keyword>
<accession>V5BZX9</accession>
<dbReference type="NCBIfam" id="TIGR00536">
    <property type="entry name" value="hemK_fam"/>
    <property type="match status" value="1"/>
</dbReference>
<gene>
    <name evidence="5 8" type="primary">prmC</name>
    <name evidence="8" type="ORF">MGMO_88c00130</name>
</gene>
<keyword evidence="3 5" id="KW-0949">S-adenosyl-L-methionine</keyword>